<protein>
    <submittedName>
        <fullName evidence="2">Uncharacterized protein</fullName>
    </submittedName>
</protein>
<evidence type="ECO:0000313" key="2">
    <source>
        <dbReference type="EMBL" id="ALV81854.1"/>
    </source>
</evidence>
<reference evidence="3" key="2">
    <citation type="submission" date="2022-10" db="EMBL/GenBank/DDBJ databases">
        <title>Bacterial isolates recovered from the One Health project in Brazil.</title>
        <authorList>
            <person name="Valiatti T.B."/>
            <person name="Santos F."/>
            <person name="Cayo R."/>
            <person name="Gales A.C."/>
        </authorList>
    </citation>
    <scope>NUCLEOTIDE SEQUENCE</scope>
    <source>
        <strain evidence="3">PVR188</strain>
    </source>
</reference>
<keyword evidence="1" id="KW-1133">Transmembrane helix</keyword>
<dbReference type="RefSeq" id="WP_011039891.1">
    <property type="nucleotide sequence ID" value="NZ_AP022376.1"/>
</dbReference>
<geneLocation type="plasmid" evidence="2">
    <name>pNDM15-1091</name>
</geneLocation>
<dbReference type="EMBL" id="CP012903">
    <property type="protein sequence ID" value="ALV81854.1"/>
    <property type="molecule type" value="Genomic_DNA"/>
</dbReference>
<reference evidence="2" key="1">
    <citation type="submission" date="2015-10" db="EMBL/GenBank/DDBJ databases">
        <title>Colistin resistant Pseudomonas aeruginosa ST 654 with blaNDM-1 arrives in North America.</title>
        <authorList>
            <person name="Mataseje L.F."/>
            <person name="Peirano G."/>
            <person name="Church D.L."/>
            <person name="Conly J."/>
            <person name="Mulvey M.R."/>
            <person name="Pitout J.D."/>
        </authorList>
    </citation>
    <scope>NUCLEOTIDE SEQUENCE</scope>
    <source>
        <strain evidence="2">N15-01091</strain>
        <plasmid evidence="2">pNDM15-1091</plasmid>
    </source>
</reference>
<feature type="transmembrane region" description="Helical" evidence="1">
    <location>
        <begin position="73"/>
        <end position="93"/>
    </location>
</feature>
<dbReference type="EMBL" id="JAOWIN010000018">
    <property type="protein sequence ID" value="MDI9095138.1"/>
    <property type="molecule type" value="Genomic_DNA"/>
</dbReference>
<keyword evidence="2" id="KW-0614">Plasmid</keyword>
<evidence type="ECO:0000313" key="3">
    <source>
        <dbReference type="EMBL" id="MDI9095138.1"/>
    </source>
</evidence>
<accession>A0A0U3U4H7</accession>
<keyword evidence="1" id="KW-0812">Transmembrane</keyword>
<proteinExistence type="predicted"/>
<keyword evidence="1" id="KW-0472">Membrane</keyword>
<evidence type="ECO:0000256" key="1">
    <source>
        <dbReference type="SAM" id="Phobius"/>
    </source>
</evidence>
<gene>
    <name evidence="2" type="ORF">AOY08_100139</name>
    <name evidence="3" type="ORF">OGX73_21235</name>
</gene>
<name>A0A0U3U4H7_PRORE</name>
<dbReference type="AlphaFoldDB" id="A0A0U3U4H7"/>
<dbReference type="GeneID" id="89492419"/>
<sequence>MHENSFLDVNTLVITRHAQERWKERGFRGTYGLLEELSKAQLFTEEVRGVDIILTEFMRVTSMYYECKEERKYFFTNWFIFVVCQSTLITCISRNSHVKYRKKLAKSTNKKRVNNQYAHR</sequence>
<organism evidence="2">
    <name type="scientific">Providencia rettgeri</name>
    <dbReference type="NCBI Taxonomy" id="587"/>
    <lineage>
        <taxon>Bacteria</taxon>
        <taxon>Pseudomonadati</taxon>
        <taxon>Pseudomonadota</taxon>
        <taxon>Gammaproteobacteria</taxon>
        <taxon>Enterobacterales</taxon>
        <taxon>Morganellaceae</taxon>
        <taxon>Providencia</taxon>
    </lineage>
</organism>
<dbReference type="Proteomes" id="UP001159001">
    <property type="component" value="Unassembled WGS sequence"/>
</dbReference>